<evidence type="ECO:0000313" key="3">
    <source>
        <dbReference type="Proteomes" id="UP000245956"/>
    </source>
</evidence>
<feature type="region of interest" description="Disordered" evidence="1">
    <location>
        <begin position="159"/>
        <end position="329"/>
    </location>
</feature>
<organism evidence="2 3">
    <name type="scientific">Purpureocillium lilacinum</name>
    <name type="common">Paecilomyces lilacinus</name>
    <dbReference type="NCBI Taxonomy" id="33203"/>
    <lineage>
        <taxon>Eukaryota</taxon>
        <taxon>Fungi</taxon>
        <taxon>Dikarya</taxon>
        <taxon>Ascomycota</taxon>
        <taxon>Pezizomycotina</taxon>
        <taxon>Sordariomycetes</taxon>
        <taxon>Hypocreomycetidae</taxon>
        <taxon>Hypocreales</taxon>
        <taxon>Ophiocordycipitaceae</taxon>
        <taxon>Purpureocillium</taxon>
    </lineage>
</organism>
<accession>A0A2U3E6U3</accession>
<protein>
    <submittedName>
        <fullName evidence="2">Uncharacterized protein</fullName>
    </submittedName>
</protein>
<dbReference type="AlphaFoldDB" id="A0A2U3E6U3"/>
<feature type="compositionally biased region" description="Basic and acidic residues" evidence="1">
    <location>
        <begin position="159"/>
        <end position="170"/>
    </location>
</feature>
<gene>
    <name evidence="2" type="ORF">PCL_00374</name>
</gene>
<feature type="compositionally biased region" description="Basic residues" evidence="1">
    <location>
        <begin position="272"/>
        <end position="287"/>
    </location>
</feature>
<proteinExistence type="predicted"/>
<sequence length="329" mass="35654">MELSAQRGLVPQHAAACLSISLTSGRLNIHPSMDPWRAMHALARRRVGAHPAILSDPSESGPGQRRRPTCSCMGRIRTYMYGSTRPSHPPGQLCCALFPFLSSLLRSVVDCLRMRPVCLLRRPHRTSSSQIRPLTCRAAHQFVTSVAVAGIVVGERDSVRGRGPVKDARRSSSRPFSGPPSSWRGQALYRCGSTATSTGPPTRRGSGVAVGTLQPSSPGRPGASPSRPPQFFFGARARRTQDRTVPTDEPQQIAIPPVQVLPCAGPPPKAPSRPKYRRYQSTRHTRPPSRFLAARLVPGQRLPGPPPKHFSSTSTSSPVVRLPTLSSRS</sequence>
<feature type="compositionally biased region" description="Polar residues" evidence="1">
    <location>
        <begin position="310"/>
        <end position="329"/>
    </location>
</feature>
<comment type="caution">
    <text evidence="2">The sequence shown here is derived from an EMBL/GenBank/DDBJ whole genome shotgun (WGS) entry which is preliminary data.</text>
</comment>
<evidence type="ECO:0000313" key="2">
    <source>
        <dbReference type="EMBL" id="PWI70230.1"/>
    </source>
</evidence>
<feature type="compositionally biased region" description="Low complexity" evidence="1">
    <location>
        <begin position="215"/>
        <end position="225"/>
    </location>
</feature>
<evidence type="ECO:0000256" key="1">
    <source>
        <dbReference type="SAM" id="MobiDB-lite"/>
    </source>
</evidence>
<dbReference type="Proteomes" id="UP000245956">
    <property type="component" value="Unassembled WGS sequence"/>
</dbReference>
<dbReference type="EMBL" id="LCWV01000010">
    <property type="protein sequence ID" value="PWI70230.1"/>
    <property type="molecule type" value="Genomic_DNA"/>
</dbReference>
<reference evidence="2 3" key="1">
    <citation type="journal article" date="2016" name="Front. Microbiol.">
        <title>Genome and transcriptome sequences reveal the specific parasitism of the nematophagous Purpureocillium lilacinum 36-1.</title>
        <authorList>
            <person name="Xie J."/>
            <person name="Li S."/>
            <person name="Mo C."/>
            <person name="Xiao X."/>
            <person name="Peng D."/>
            <person name="Wang G."/>
            <person name="Xiao Y."/>
        </authorList>
    </citation>
    <scope>NUCLEOTIDE SEQUENCE [LARGE SCALE GENOMIC DNA]</scope>
    <source>
        <strain evidence="2 3">36-1</strain>
    </source>
</reference>
<name>A0A2U3E6U3_PURLI</name>
<feature type="compositionally biased region" description="Low complexity" evidence="1">
    <location>
        <begin position="173"/>
        <end position="182"/>
    </location>
</feature>